<sequence length="119" mass="13619">MKKLLLIALVALGAWNYYQKQNTPQPYSQPAESVLPDYSEQGQAARNVSRQPNFQCDGRQHCSQMTSRAEAEFFLRNCPNTKMDGDRDGIPCENDSRFSVAYMFVEASATIKTWRINEF</sequence>
<dbReference type="SMART" id="SM00894">
    <property type="entry name" value="Excalibur"/>
    <property type="match status" value="1"/>
</dbReference>
<proteinExistence type="predicted"/>
<dbReference type="Pfam" id="PF05901">
    <property type="entry name" value="Excalibur"/>
    <property type="match status" value="1"/>
</dbReference>
<evidence type="ECO:0000313" key="2">
    <source>
        <dbReference type="EMBL" id="GAA0544455.1"/>
    </source>
</evidence>
<dbReference type="Proteomes" id="UP001501169">
    <property type="component" value="Unassembled WGS sequence"/>
</dbReference>
<protein>
    <recommendedName>
        <fullName evidence="1">Excalibur calcium-binding domain-containing protein</fullName>
    </recommendedName>
</protein>
<dbReference type="RefSeq" id="WP_226766029.1">
    <property type="nucleotide sequence ID" value="NZ_BAAAEO010000002.1"/>
</dbReference>
<organism evidence="2 3">
    <name type="scientific">Rheinheimera aquimaris</name>
    <dbReference type="NCBI Taxonomy" id="412437"/>
    <lineage>
        <taxon>Bacteria</taxon>
        <taxon>Pseudomonadati</taxon>
        <taxon>Pseudomonadota</taxon>
        <taxon>Gammaproteobacteria</taxon>
        <taxon>Chromatiales</taxon>
        <taxon>Chromatiaceae</taxon>
        <taxon>Rheinheimera</taxon>
    </lineage>
</organism>
<evidence type="ECO:0000259" key="1">
    <source>
        <dbReference type="SMART" id="SM00894"/>
    </source>
</evidence>
<dbReference type="EMBL" id="BAAAEO010000002">
    <property type="protein sequence ID" value="GAA0544455.1"/>
    <property type="molecule type" value="Genomic_DNA"/>
</dbReference>
<reference evidence="3" key="1">
    <citation type="journal article" date="2019" name="Int. J. Syst. Evol. Microbiol.">
        <title>The Global Catalogue of Microorganisms (GCM) 10K type strain sequencing project: providing services to taxonomists for standard genome sequencing and annotation.</title>
        <authorList>
            <consortium name="The Broad Institute Genomics Platform"/>
            <consortium name="The Broad Institute Genome Sequencing Center for Infectious Disease"/>
            <person name="Wu L."/>
            <person name="Ma J."/>
        </authorList>
    </citation>
    <scope>NUCLEOTIDE SEQUENCE [LARGE SCALE GENOMIC DNA]</scope>
    <source>
        <strain evidence="3">JCM 14331</strain>
    </source>
</reference>
<dbReference type="InterPro" id="IPR008613">
    <property type="entry name" value="Excalibur_Ca-bd_domain"/>
</dbReference>
<feature type="domain" description="Excalibur calcium-binding" evidence="1">
    <location>
        <begin position="58"/>
        <end position="93"/>
    </location>
</feature>
<gene>
    <name evidence="2" type="ORF">GCM10009098_09970</name>
</gene>
<name>A0ABP3NK03_9GAMM</name>
<keyword evidence="3" id="KW-1185">Reference proteome</keyword>
<comment type="caution">
    <text evidence="2">The sequence shown here is derived from an EMBL/GenBank/DDBJ whole genome shotgun (WGS) entry which is preliminary data.</text>
</comment>
<evidence type="ECO:0000313" key="3">
    <source>
        <dbReference type="Proteomes" id="UP001501169"/>
    </source>
</evidence>
<accession>A0ABP3NK03</accession>